<protein>
    <submittedName>
        <fullName evidence="2">Uncharacterized protein</fullName>
    </submittedName>
</protein>
<evidence type="ECO:0000256" key="1">
    <source>
        <dbReference type="SAM" id="Phobius"/>
    </source>
</evidence>
<sequence length="148" mass="15225">MTSSPSRATLWLTGLLLLAVPTIQYGGYFLVTVVSGWSDLALTDFQRAFFRAGHAHAGVLVILALVGLVLADHAALPAGWRWTGRIALVLAPILVSGGFFASAIGEGVTEPPGGIALLWIGVAALALAMLTLGVGLLRAARRAPVGAT</sequence>
<comment type="caution">
    <text evidence="2">The sequence shown here is derived from an EMBL/GenBank/DDBJ whole genome shotgun (WGS) entry which is preliminary data.</text>
</comment>
<feature type="transmembrane region" description="Helical" evidence="1">
    <location>
        <begin position="82"/>
        <end position="104"/>
    </location>
</feature>
<keyword evidence="3" id="KW-1185">Reference proteome</keyword>
<reference evidence="2 3" key="1">
    <citation type="submission" date="2016-11" db="EMBL/GenBank/DDBJ databases">
        <title>Study of marine rhodopsin-containing bacteria.</title>
        <authorList>
            <person name="Yoshizawa S."/>
            <person name="Kumagai Y."/>
            <person name="Kogure K."/>
        </authorList>
    </citation>
    <scope>NUCLEOTIDE SEQUENCE [LARGE SCALE GENOMIC DNA]</scope>
    <source>
        <strain evidence="2 3">SAORIC-28</strain>
    </source>
</reference>
<proteinExistence type="predicted"/>
<dbReference type="RefSeq" id="WP_095509327.1">
    <property type="nucleotide sequence ID" value="NZ_MQWD01000001.1"/>
</dbReference>
<keyword evidence="1" id="KW-1133">Transmembrane helix</keyword>
<gene>
    <name evidence="2" type="ORF">BSZ37_04155</name>
</gene>
<dbReference type="AlphaFoldDB" id="A0A271IY15"/>
<organism evidence="2 3">
    <name type="scientific">Rubrivirga marina</name>
    <dbReference type="NCBI Taxonomy" id="1196024"/>
    <lineage>
        <taxon>Bacteria</taxon>
        <taxon>Pseudomonadati</taxon>
        <taxon>Rhodothermota</taxon>
        <taxon>Rhodothermia</taxon>
        <taxon>Rhodothermales</taxon>
        <taxon>Rubricoccaceae</taxon>
        <taxon>Rubrivirga</taxon>
    </lineage>
</organism>
<evidence type="ECO:0000313" key="2">
    <source>
        <dbReference type="EMBL" id="PAP75684.1"/>
    </source>
</evidence>
<name>A0A271IY15_9BACT</name>
<accession>A0A271IY15</accession>
<dbReference type="Proteomes" id="UP000216339">
    <property type="component" value="Unassembled WGS sequence"/>
</dbReference>
<evidence type="ECO:0000313" key="3">
    <source>
        <dbReference type="Proteomes" id="UP000216339"/>
    </source>
</evidence>
<dbReference type="EMBL" id="MQWD01000001">
    <property type="protein sequence ID" value="PAP75684.1"/>
    <property type="molecule type" value="Genomic_DNA"/>
</dbReference>
<keyword evidence="1" id="KW-0472">Membrane</keyword>
<keyword evidence="1" id="KW-0812">Transmembrane</keyword>
<feature type="transmembrane region" description="Helical" evidence="1">
    <location>
        <begin position="116"/>
        <end position="137"/>
    </location>
</feature>
<feature type="transmembrane region" description="Helical" evidence="1">
    <location>
        <begin position="48"/>
        <end position="70"/>
    </location>
</feature>
<dbReference type="OrthoDB" id="3540634at2"/>